<dbReference type="OrthoDB" id="5416057at2"/>
<dbReference type="SUPFAM" id="SSF53756">
    <property type="entry name" value="UDP-Glycosyltransferase/glycogen phosphorylase"/>
    <property type="match status" value="1"/>
</dbReference>
<accession>A0A364NIG8</accession>
<organism evidence="1 2">
    <name type="scientific">Nitrincola tibetensis</name>
    <dbReference type="NCBI Taxonomy" id="2219697"/>
    <lineage>
        <taxon>Bacteria</taxon>
        <taxon>Pseudomonadati</taxon>
        <taxon>Pseudomonadota</taxon>
        <taxon>Gammaproteobacteria</taxon>
        <taxon>Oceanospirillales</taxon>
        <taxon>Oceanospirillaceae</taxon>
        <taxon>Nitrincola</taxon>
    </lineage>
</organism>
<name>A0A364NIG8_9GAMM</name>
<keyword evidence="2" id="KW-1185">Reference proteome</keyword>
<comment type="caution">
    <text evidence="1">The sequence shown here is derived from an EMBL/GenBank/DDBJ whole genome shotgun (WGS) entry which is preliminary data.</text>
</comment>
<gene>
    <name evidence="1" type="ORF">DN062_15770</name>
</gene>
<sequence length="111" mass="12577">MQGVHHNAVSQPPKSTLLTAALMLHHTFPGQVREVAKSWPHSPDVYLIHLRNLEPYRGFHIFMRALAKIQKQHPTCHAIIVGGDEVSYGQPPKGAKNWREKMLQEVTLDPN</sequence>
<evidence type="ECO:0000313" key="1">
    <source>
        <dbReference type="EMBL" id="RAU16853.1"/>
    </source>
</evidence>
<dbReference type="Gene3D" id="3.40.50.2000">
    <property type="entry name" value="Glycogen Phosphorylase B"/>
    <property type="match status" value="1"/>
</dbReference>
<evidence type="ECO:0000313" key="2">
    <source>
        <dbReference type="Proteomes" id="UP000250744"/>
    </source>
</evidence>
<protein>
    <submittedName>
        <fullName evidence="1">Uncharacterized protein</fullName>
    </submittedName>
</protein>
<reference evidence="1 2" key="1">
    <citation type="submission" date="2018-06" db="EMBL/GenBank/DDBJ databases">
        <title>Nitrincola tibetense sp. nov., isolated from Lake XuguoCo on Tibetan Plateau.</title>
        <authorList>
            <person name="Xing P."/>
        </authorList>
    </citation>
    <scope>NUCLEOTIDE SEQUENCE [LARGE SCALE GENOMIC DNA]</scope>
    <source>
        <strain evidence="2">xg18</strain>
    </source>
</reference>
<dbReference type="EMBL" id="QKRX01000015">
    <property type="protein sequence ID" value="RAU16853.1"/>
    <property type="molecule type" value="Genomic_DNA"/>
</dbReference>
<dbReference type="AlphaFoldDB" id="A0A364NIG8"/>
<dbReference type="Proteomes" id="UP000250744">
    <property type="component" value="Unassembled WGS sequence"/>
</dbReference>
<dbReference type="RefSeq" id="WP_112160261.1">
    <property type="nucleotide sequence ID" value="NZ_QKRX01000015.1"/>
</dbReference>
<proteinExistence type="predicted"/>